<dbReference type="PROSITE" id="PS51387">
    <property type="entry name" value="FAD_PCMH"/>
    <property type="match status" value="1"/>
</dbReference>
<protein>
    <recommendedName>
        <fullName evidence="1">FAD-binding PCMH-type domain-containing protein</fullName>
    </recommendedName>
</protein>
<dbReference type="InterPro" id="IPR016169">
    <property type="entry name" value="FAD-bd_PCMH_sub2"/>
</dbReference>
<gene>
    <name evidence="2" type="ORF">METZ01_LOCUS74191</name>
</gene>
<dbReference type="InterPro" id="IPR016166">
    <property type="entry name" value="FAD-bd_PCMH"/>
</dbReference>
<dbReference type="AlphaFoldDB" id="A0A381U236"/>
<accession>A0A381U236</accession>
<sequence>MIYKTDPQAISPYLQDASNYTGGFADKVIIPESIEELASFLKTNIQPITIAGAGTGMTASRIPESGFIISLERFDTISTPENGFVDVGPAVSLANLYKNLESTKYFYPP</sequence>
<dbReference type="InterPro" id="IPR036318">
    <property type="entry name" value="FAD-bd_PCMH-like_sf"/>
</dbReference>
<dbReference type="InterPro" id="IPR006094">
    <property type="entry name" value="Oxid_FAD_bind_N"/>
</dbReference>
<evidence type="ECO:0000259" key="1">
    <source>
        <dbReference type="PROSITE" id="PS51387"/>
    </source>
</evidence>
<dbReference type="EMBL" id="UINC01005439">
    <property type="protein sequence ID" value="SVA21337.1"/>
    <property type="molecule type" value="Genomic_DNA"/>
</dbReference>
<feature type="domain" description="FAD-binding PCMH-type" evidence="1">
    <location>
        <begin position="21"/>
        <end position="109"/>
    </location>
</feature>
<feature type="non-terminal residue" evidence="2">
    <location>
        <position position="109"/>
    </location>
</feature>
<organism evidence="2">
    <name type="scientific">marine metagenome</name>
    <dbReference type="NCBI Taxonomy" id="408172"/>
    <lineage>
        <taxon>unclassified sequences</taxon>
        <taxon>metagenomes</taxon>
        <taxon>ecological metagenomes</taxon>
    </lineage>
</organism>
<reference evidence="2" key="1">
    <citation type="submission" date="2018-05" db="EMBL/GenBank/DDBJ databases">
        <authorList>
            <person name="Lanie J.A."/>
            <person name="Ng W.-L."/>
            <person name="Kazmierczak K.M."/>
            <person name="Andrzejewski T.M."/>
            <person name="Davidsen T.M."/>
            <person name="Wayne K.J."/>
            <person name="Tettelin H."/>
            <person name="Glass J.I."/>
            <person name="Rusch D."/>
            <person name="Podicherti R."/>
            <person name="Tsui H.-C.T."/>
            <person name="Winkler M.E."/>
        </authorList>
    </citation>
    <scope>NUCLEOTIDE SEQUENCE</scope>
</reference>
<proteinExistence type="predicted"/>
<name>A0A381U236_9ZZZZ</name>
<dbReference type="Pfam" id="PF01565">
    <property type="entry name" value="FAD_binding_4"/>
    <property type="match status" value="1"/>
</dbReference>
<evidence type="ECO:0000313" key="2">
    <source>
        <dbReference type="EMBL" id="SVA21337.1"/>
    </source>
</evidence>
<dbReference type="GO" id="GO:0071949">
    <property type="term" value="F:FAD binding"/>
    <property type="evidence" value="ECO:0007669"/>
    <property type="project" value="InterPro"/>
</dbReference>
<dbReference type="SUPFAM" id="SSF56176">
    <property type="entry name" value="FAD-binding/transporter-associated domain-like"/>
    <property type="match status" value="1"/>
</dbReference>
<dbReference type="Gene3D" id="3.30.465.10">
    <property type="match status" value="1"/>
</dbReference>